<keyword evidence="1" id="KW-0472">Membrane</keyword>
<keyword evidence="1" id="KW-1133">Transmembrane helix</keyword>
<feature type="transmembrane region" description="Helical" evidence="1">
    <location>
        <begin position="72"/>
        <end position="92"/>
    </location>
</feature>
<accession>A0A3A4P900</accession>
<protein>
    <recommendedName>
        <fullName evidence="4">Nitrate reductase</fullName>
    </recommendedName>
</protein>
<evidence type="ECO:0000313" key="2">
    <source>
        <dbReference type="EMBL" id="RJP24421.1"/>
    </source>
</evidence>
<evidence type="ECO:0000313" key="3">
    <source>
        <dbReference type="Proteomes" id="UP000265882"/>
    </source>
</evidence>
<proteinExistence type="predicted"/>
<feature type="transmembrane region" description="Helical" evidence="1">
    <location>
        <begin position="173"/>
        <end position="193"/>
    </location>
</feature>
<feature type="transmembrane region" description="Helical" evidence="1">
    <location>
        <begin position="147"/>
        <end position="167"/>
    </location>
</feature>
<name>A0A3A4P900_ABYX5</name>
<evidence type="ECO:0000256" key="1">
    <source>
        <dbReference type="SAM" id="Phobius"/>
    </source>
</evidence>
<organism evidence="2 3">
    <name type="scientific">Abyssobacteria bacterium (strain SURF_5)</name>
    <dbReference type="NCBI Taxonomy" id="2093360"/>
    <lineage>
        <taxon>Bacteria</taxon>
        <taxon>Pseudomonadati</taxon>
        <taxon>Candidatus Hydrogenedentota</taxon>
        <taxon>Candidatus Abyssobacteria</taxon>
    </lineage>
</organism>
<dbReference type="SUPFAM" id="SSF103501">
    <property type="entry name" value="Respiratory nitrate reductase 1 gamma chain"/>
    <property type="match status" value="1"/>
</dbReference>
<dbReference type="InterPro" id="IPR036197">
    <property type="entry name" value="NarG-like_sf"/>
</dbReference>
<sequence>MEQWLEWARGPLFKFAFAVMVLGLFRHLLLAVAGTVQALLRAGDTKIPYKVVFRTTLDWLFPVKKMNVNRPVYSVISVIFHVGLILTPIFLLPHIQLWERGLSIRWPAIPHVLADMLTLITIAATVALLIGRLGHIYARGISRIQDILLPPLLMVPFITGFLAMHPAWNPVDYNAVMLIHVLSANLIFILIPFTKLGHIILLPATQLVSEVGWHFPAESGDDVAVALKKENMPI</sequence>
<dbReference type="EMBL" id="QZKU01000035">
    <property type="protein sequence ID" value="RJP24421.1"/>
    <property type="molecule type" value="Genomic_DNA"/>
</dbReference>
<dbReference type="Proteomes" id="UP000265882">
    <property type="component" value="Unassembled WGS sequence"/>
</dbReference>
<dbReference type="Gene3D" id="1.20.950.20">
    <property type="entry name" value="Transmembrane di-heme cytochromes, Chain C"/>
    <property type="match status" value="1"/>
</dbReference>
<gene>
    <name evidence="2" type="ORF">C4520_04115</name>
</gene>
<reference evidence="2 3" key="1">
    <citation type="journal article" date="2017" name="ISME J.">
        <title>Energy and carbon metabolisms in a deep terrestrial subsurface fluid microbial community.</title>
        <authorList>
            <person name="Momper L."/>
            <person name="Jungbluth S.P."/>
            <person name="Lee M.D."/>
            <person name="Amend J.P."/>
        </authorList>
    </citation>
    <scope>NUCLEOTIDE SEQUENCE [LARGE SCALE GENOMIC DNA]</scope>
    <source>
        <strain evidence="2">SURF_5</strain>
    </source>
</reference>
<feature type="transmembrane region" description="Helical" evidence="1">
    <location>
        <begin position="12"/>
        <end position="40"/>
    </location>
</feature>
<comment type="caution">
    <text evidence="2">The sequence shown here is derived from an EMBL/GenBank/DDBJ whole genome shotgun (WGS) entry which is preliminary data.</text>
</comment>
<evidence type="ECO:0008006" key="4">
    <source>
        <dbReference type="Google" id="ProtNLM"/>
    </source>
</evidence>
<keyword evidence="1" id="KW-0812">Transmembrane</keyword>
<feature type="transmembrane region" description="Helical" evidence="1">
    <location>
        <begin position="112"/>
        <end position="135"/>
    </location>
</feature>
<dbReference type="AlphaFoldDB" id="A0A3A4P900"/>